<evidence type="ECO:0000256" key="4">
    <source>
        <dbReference type="ARBA" id="ARBA00023136"/>
    </source>
</evidence>
<evidence type="ECO:0000256" key="1">
    <source>
        <dbReference type="ARBA" id="ARBA00022475"/>
    </source>
</evidence>
<keyword evidence="4 5" id="KW-0472">Membrane</keyword>
<feature type="non-terminal residue" evidence="7">
    <location>
        <position position="1"/>
    </location>
</feature>
<evidence type="ECO:0000256" key="5">
    <source>
        <dbReference type="SAM" id="Phobius"/>
    </source>
</evidence>
<evidence type="ECO:0000256" key="3">
    <source>
        <dbReference type="ARBA" id="ARBA00022989"/>
    </source>
</evidence>
<dbReference type="Pfam" id="PF06305">
    <property type="entry name" value="LapA_dom"/>
    <property type="match status" value="1"/>
</dbReference>
<feature type="domain" description="Lipopolysaccharide assembly protein A" evidence="6">
    <location>
        <begin position="7"/>
        <end position="68"/>
    </location>
</feature>
<gene>
    <name evidence="7" type="ORF">METZ01_LOCUS479573</name>
</gene>
<dbReference type="InterPro" id="IPR010445">
    <property type="entry name" value="LapA_dom"/>
</dbReference>
<evidence type="ECO:0000259" key="6">
    <source>
        <dbReference type="Pfam" id="PF06305"/>
    </source>
</evidence>
<accession>A0A383C3U1</accession>
<name>A0A383C3U1_9ZZZZ</name>
<feature type="transmembrane region" description="Helical" evidence="5">
    <location>
        <begin position="24"/>
        <end position="48"/>
    </location>
</feature>
<evidence type="ECO:0000256" key="2">
    <source>
        <dbReference type="ARBA" id="ARBA00022692"/>
    </source>
</evidence>
<dbReference type="GO" id="GO:0005886">
    <property type="term" value="C:plasma membrane"/>
    <property type="evidence" value="ECO:0007669"/>
    <property type="project" value="InterPro"/>
</dbReference>
<dbReference type="EMBL" id="UINC01205513">
    <property type="protein sequence ID" value="SVE26719.1"/>
    <property type="molecule type" value="Genomic_DNA"/>
</dbReference>
<reference evidence="7" key="1">
    <citation type="submission" date="2018-05" db="EMBL/GenBank/DDBJ databases">
        <authorList>
            <person name="Lanie J.A."/>
            <person name="Ng W.-L."/>
            <person name="Kazmierczak K.M."/>
            <person name="Andrzejewski T.M."/>
            <person name="Davidsen T.M."/>
            <person name="Wayne K.J."/>
            <person name="Tettelin H."/>
            <person name="Glass J.I."/>
            <person name="Rusch D."/>
            <person name="Podicherti R."/>
            <person name="Tsui H.-C.T."/>
            <person name="Winkler M.E."/>
        </authorList>
    </citation>
    <scope>NUCLEOTIDE SEQUENCE</scope>
</reference>
<protein>
    <recommendedName>
        <fullName evidence="6">Lipopolysaccharide assembly protein A domain-containing protein</fullName>
    </recommendedName>
</protein>
<keyword evidence="2 5" id="KW-0812">Transmembrane</keyword>
<organism evidence="7">
    <name type="scientific">marine metagenome</name>
    <dbReference type="NCBI Taxonomy" id="408172"/>
    <lineage>
        <taxon>unclassified sequences</taxon>
        <taxon>metagenomes</taxon>
        <taxon>ecological metagenomes</taxon>
    </lineage>
</organism>
<evidence type="ECO:0000313" key="7">
    <source>
        <dbReference type="EMBL" id="SVE26719.1"/>
    </source>
</evidence>
<dbReference type="AlphaFoldDB" id="A0A383C3U1"/>
<keyword evidence="1" id="KW-1003">Cell membrane</keyword>
<proteinExistence type="predicted"/>
<sequence length="80" mass="9430">ITISMLNSEIMEIDLYVKKFLGPIPLFLFISFISGAFLTLLFFLSAYIKHKHENRSLRKTMKTKEDEIDSLRKNPLRDDH</sequence>
<keyword evidence="3 5" id="KW-1133">Transmembrane helix</keyword>